<accession>A7EPA0</accession>
<name>A7EPA0_SCLS1</name>
<dbReference type="GeneID" id="5487773"/>
<keyword evidence="2" id="KW-1185">Reference proteome</keyword>
<dbReference type="HOGENOM" id="CLU_2374071_0_0_1"/>
<dbReference type="EMBL" id="CH476629">
    <property type="protein sequence ID" value="EDO04666.1"/>
    <property type="molecule type" value="Genomic_DNA"/>
</dbReference>
<dbReference type="InParanoid" id="A7EPA0"/>
<reference evidence="2" key="1">
    <citation type="journal article" date="2011" name="PLoS Genet.">
        <title>Genomic analysis of the necrotrophic fungal pathogens Sclerotinia sclerotiorum and Botrytis cinerea.</title>
        <authorList>
            <person name="Amselem J."/>
            <person name="Cuomo C.A."/>
            <person name="van Kan J.A."/>
            <person name="Viaud M."/>
            <person name="Benito E.P."/>
            <person name="Couloux A."/>
            <person name="Coutinho P.M."/>
            <person name="de Vries R.P."/>
            <person name="Dyer P.S."/>
            <person name="Fillinger S."/>
            <person name="Fournier E."/>
            <person name="Gout L."/>
            <person name="Hahn M."/>
            <person name="Kohn L."/>
            <person name="Lapalu N."/>
            <person name="Plummer K.M."/>
            <person name="Pradier J.M."/>
            <person name="Quevillon E."/>
            <person name="Sharon A."/>
            <person name="Simon A."/>
            <person name="ten Have A."/>
            <person name="Tudzynski B."/>
            <person name="Tudzynski P."/>
            <person name="Wincker P."/>
            <person name="Andrew M."/>
            <person name="Anthouard V."/>
            <person name="Beever R.E."/>
            <person name="Beffa R."/>
            <person name="Benoit I."/>
            <person name="Bouzid O."/>
            <person name="Brault B."/>
            <person name="Chen Z."/>
            <person name="Choquer M."/>
            <person name="Collemare J."/>
            <person name="Cotton P."/>
            <person name="Danchin E.G."/>
            <person name="Da Silva C."/>
            <person name="Gautier A."/>
            <person name="Giraud C."/>
            <person name="Giraud T."/>
            <person name="Gonzalez C."/>
            <person name="Grossetete S."/>
            <person name="Guldener U."/>
            <person name="Henrissat B."/>
            <person name="Howlett B.J."/>
            <person name="Kodira C."/>
            <person name="Kretschmer M."/>
            <person name="Lappartient A."/>
            <person name="Leroch M."/>
            <person name="Levis C."/>
            <person name="Mauceli E."/>
            <person name="Neuveglise C."/>
            <person name="Oeser B."/>
            <person name="Pearson M."/>
            <person name="Poulain J."/>
            <person name="Poussereau N."/>
            <person name="Quesneville H."/>
            <person name="Rascle C."/>
            <person name="Schumacher J."/>
            <person name="Segurens B."/>
            <person name="Sexton A."/>
            <person name="Silva E."/>
            <person name="Sirven C."/>
            <person name="Soanes D.M."/>
            <person name="Talbot N.J."/>
            <person name="Templeton M."/>
            <person name="Yandava C."/>
            <person name="Yarden O."/>
            <person name="Zeng Q."/>
            <person name="Rollins J.A."/>
            <person name="Lebrun M.H."/>
            <person name="Dickman M."/>
        </authorList>
    </citation>
    <scope>NUCLEOTIDE SEQUENCE [LARGE SCALE GENOMIC DNA]</scope>
    <source>
        <strain evidence="2">ATCC 18683 / 1980 / Ss-1</strain>
    </source>
</reference>
<proteinExistence type="predicted"/>
<protein>
    <submittedName>
        <fullName evidence="1">Uncharacterized protein</fullName>
    </submittedName>
</protein>
<dbReference type="Proteomes" id="UP000001312">
    <property type="component" value="Unassembled WGS sequence"/>
</dbReference>
<sequence>MFINHCQHIQEITLGKSARRSEFQETPKEVSLVLYSNSKLDTDISNLILNDSESPLTTIVDAGNRNLLIIFCPIVPYTIRNHQNSRIYRSHADSH</sequence>
<dbReference type="RefSeq" id="XP_001591703.1">
    <property type="nucleotide sequence ID" value="XM_001591653.1"/>
</dbReference>
<dbReference type="AlphaFoldDB" id="A7EPA0"/>
<gene>
    <name evidence="1" type="ORF">SS1G_07149</name>
</gene>
<organism evidence="1 2">
    <name type="scientific">Sclerotinia sclerotiorum (strain ATCC 18683 / 1980 / Ss-1)</name>
    <name type="common">White mold</name>
    <name type="synonym">Whetzelinia sclerotiorum</name>
    <dbReference type="NCBI Taxonomy" id="665079"/>
    <lineage>
        <taxon>Eukaryota</taxon>
        <taxon>Fungi</taxon>
        <taxon>Dikarya</taxon>
        <taxon>Ascomycota</taxon>
        <taxon>Pezizomycotina</taxon>
        <taxon>Leotiomycetes</taxon>
        <taxon>Helotiales</taxon>
        <taxon>Sclerotiniaceae</taxon>
        <taxon>Sclerotinia</taxon>
    </lineage>
</organism>
<evidence type="ECO:0000313" key="2">
    <source>
        <dbReference type="Proteomes" id="UP000001312"/>
    </source>
</evidence>
<dbReference type="KEGG" id="ssl:SS1G_07149"/>
<evidence type="ECO:0000313" key="1">
    <source>
        <dbReference type="EMBL" id="EDO04666.1"/>
    </source>
</evidence>